<dbReference type="KEGG" id="gti:FXF46_08255"/>
<dbReference type="InterPro" id="IPR003029">
    <property type="entry name" value="S1_domain"/>
</dbReference>
<dbReference type="AlphaFoldDB" id="A0AAJ0QR72"/>
<dbReference type="GO" id="GO:0000166">
    <property type="term" value="F:nucleotide binding"/>
    <property type="evidence" value="ECO:0007669"/>
    <property type="project" value="InterPro"/>
</dbReference>
<comment type="subcellular location">
    <subcellularLocation>
        <location evidence="7">Cytoplasm</location>
    </subcellularLocation>
</comment>
<dbReference type="Pfam" id="PF08529">
    <property type="entry name" value="NusA_N"/>
    <property type="match status" value="1"/>
</dbReference>
<dbReference type="Gene3D" id="2.40.50.140">
    <property type="entry name" value="Nucleic acid-binding proteins"/>
    <property type="match status" value="1"/>
</dbReference>
<name>A0AAJ0QR72_GLUTH</name>
<protein>
    <recommendedName>
        <fullName evidence="7">Transcription termination/antitermination protein NusA</fullName>
    </recommendedName>
</protein>
<dbReference type="PROSITE" id="PS50126">
    <property type="entry name" value="S1"/>
    <property type="match status" value="1"/>
</dbReference>
<comment type="subunit">
    <text evidence="7">Monomer. Binds directly to the core enzyme of the DNA-dependent RNA polymerase and to nascent RNA.</text>
</comment>
<dbReference type="Pfam" id="PF26594">
    <property type="entry name" value="KH_NusA_2nd"/>
    <property type="match status" value="1"/>
</dbReference>
<evidence type="ECO:0000256" key="5">
    <source>
        <dbReference type="ARBA" id="ARBA00023015"/>
    </source>
</evidence>
<dbReference type="SUPFAM" id="SSF50249">
    <property type="entry name" value="Nucleic acid-binding proteins"/>
    <property type="match status" value="1"/>
</dbReference>
<dbReference type="InterPro" id="IPR015946">
    <property type="entry name" value="KH_dom-like_a/b"/>
</dbReference>
<dbReference type="SMART" id="SM00322">
    <property type="entry name" value="KH"/>
    <property type="match status" value="2"/>
</dbReference>
<dbReference type="PROSITE" id="PS50084">
    <property type="entry name" value="KH_TYPE_1"/>
    <property type="match status" value="1"/>
</dbReference>
<dbReference type="InterPro" id="IPR025249">
    <property type="entry name" value="TF_NusA_KH_1st"/>
</dbReference>
<dbReference type="Gene3D" id="3.30.300.20">
    <property type="match status" value="2"/>
</dbReference>
<dbReference type="GO" id="GO:0006353">
    <property type="term" value="P:DNA-templated transcription termination"/>
    <property type="evidence" value="ECO:0007669"/>
    <property type="project" value="UniProtKB-UniRule"/>
</dbReference>
<dbReference type="SUPFAM" id="SSF47794">
    <property type="entry name" value="Rad51 N-terminal domain-like"/>
    <property type="match status" value="2"/>
</dbReference>
<dbReference type="SMART" id="SM00316">
    <property type="entry name" value="S1"/>
    <property type="match status" value="1"/>
</dbReference>
<dbReference type="GO" id="GO:0003700">
    <property type="term" value="F:DNA-binding transcription factor activity"/>
    <property type="evidence" value="ECO:0007669"/>
    <property type="project" value="InterPro"/>
</dbReference>
<dbReference type="EMBL" id="CP043043">
    <property type="protein sequence ID" value="QEH96269.1"/>
    <property type="molecule type" value="Genomic_DNA"/>
</dbReference>
<dbReference type="CDD" id="cd02134">
    <property type="entry name" value="KH-II_NusA_rpt1"/>
    <property type="match status" value="1"/>
</dbReference>
<dbReference type="InterPro" id="IPR012340">
    <property type="entry name" value="NA-bd_OB-fold"/>
</dbReference>
<dbReference type="InterPro" id="IPR058582">
    <property type="entry name" value="KH_NusA_2nd"/>
</dbReference>
<dbReference type="Pfam" id="PF14520">
    <property type="entry name" value="HHH_5"/>
    <property type="match status" value="1"/>
</dbReference>
<dbReference type="FunFam" id="3.30.300.20:FF:000005">
    <property type="entry name" value="Transcription termination/antitermination protein NusA"/>
    <property type="match status" value="1"/>
</dbReference>
<gene>
    <name evidence="7 9" type="primary">nusA</name>
    <name evidence="9" type="ORF">FXF46_08255</name>
</gene>
<keyword evidence="6 7" id="KW-0804">Transcription</keyword>
<accession>A0AAJ0QR72</accession>
<evidence type="ECO:0000256" key="7">
    <source>
        <dbReference type="HAMAP-Rule" id="MF_00945"/>
    </source>
</evidence>
<keyword evidence="3 7" id="KW-0889">Transcription antitermination</keyword>
<dbReference type="CDD" id="cd22529">
    <property type="entry name" value="KH-II_NusA_rpt2"/>
    <property type="match status" value="1"/>
</dbReference>
<keyword evidence="4 7" id="KW-0694">RNA-binding</keyword>
<evidence type="ECO:0000256" key="6">
    <source>
        <dbReference type="ARBA" id="ARBA00023163"/>
    </source>
</evidence>
<dbReference type="Gene3D" id="3.30.1480.10">
    <property type="entry name" value="NusA, N-terminal domain"/>
    <property type="match status" value="1"/>
</dbReference>
<dbReference type="InterPro" id="IPR010995">
    <property type="entry name" value="DNA_repair_Rad51/TF_NusA_a-hlx"/>
</dbReference>
<comment type="similarity">
    <text evidence="7">Belongs to the NusA family.</text>
</comment>
<evidence type="ECO:0000313" key="9">
    <source>
        <dbReference type="EMBL" id="QEH96269.1"/>
    </source>
</evidence>
<dbReference type="FunFam" id="3.30.300.20:FF:000002">
    <property type="entry name" value="Transcription termination/antitermination protein NusA"/>
    <property type="match status" value="1"/>
</dbReference>
<dbReference type="FunFam" id="2.40.50.140:FF:000058">
    <property type="entry name" value="Transcription termination/antitermination protein NusA"/>
    <property type="match status" value="1"/>
</dbReference>
<organism evidence="9 10">
    <name type="scientific">Gluconobacter thailandicus</name>
    <dbReference type="NCBI Taxonomy" id="257438"/>
    <lineage>
        <taxon>Bacteria</taxon>
        <taxon>Pseudomonadati</taxon>
        <taxon>Pseudomonadota</taxon>
        <taxon>Alphaproteobacteria</taxon>
        <taxon>Acetobacterales</taxon>
        <taxon>Acetobacteraceae</taxon>
        <taxon>Gluconobacter</taxon>
    </lineage>
</organism>
<dbReference type="GO" id="GO:0031564">
    <property type="term" value="P:transcription antitermination"/>
    <property type="evidence" value="ECO:0007669"/>
    <property type="project" value="UniProtKB-UniRule"/>
</dbReference>
<proteinExistence type="inferred from homology"/>
<dbReference type="Pfam" id="PF00575">
    <property type="entry name" value="S1"/>
    <property type="match status" value="1"/>
</dbReference>
<dbReference type="InterPro" id="IPR036555">
    <property type="entry name" value="NusA_N_sf"/>
</dbReference>
<keyword evidence="2 7" id="KW-0963">Cytoplasm</keyword>
<evidence type="ECO:0000313" key="10">
    <source>
        <dbReference type="Proteomes" id="UP000323560"/>
    </source>
</evidence>
<keyword evidence="1 7" id="KW-0806">Transcription termination</keyword>
<dbReference type="PANTHER" id="PTHR22648">
    <property type="entry name" value="TRANSCRIPTION TERMINATION FACTOR NUSA"/>
    <property type="match status" value="1"/>
</dbReference>
<dbReference type="GO" id="GO:0005829">
    <property type="term" value="C:cytosol"/>
    <property type="evidence" value="ECO:0007669"/>
    <property type="project" value="TreeGrafter"/>
</dbReference>
<reference evidence="9 10" key="1">
    <citation type="submission" date="2019-08" db="EMBL/GenBank/DDBJ databases">
        <title>Gluconobacter frateurii HD924 genome.</title>
        <authorList>
            <person name="Liu Y."/>
            <person name="Zhang P."/>
        </authorList>
    </citation>
    <scope>NUCLEOTIDE SEQUENCE [LARGE SCALE GENOMIC DNA]</scope>
    <source>
        <strain evidence="9 10">HD924</strain>
    </source>
</reference>
<dbReference type="InterPro" id="IPR013735">
    <property type="entry name" value="TF_NusA_N"/>
</dbReference>
<evidence type="ECO:0000256" key="4">
    <source>
        <dbReference type="ARBA" id="ARBA00022884"/>
    </source>
</evidence>
<dbReference type="InterPro" id="IPR010213">
    <property type="entry name" value="TF_NusA"/>
</dbReference>
<keyword evidence="5 7" id="KW-0805">Transcription regulation</keyword>
<dbReference type="SUPFAM" id="SSF69705">
    <property type="entry name" value="Transcription factor NusA, N-terminal domain"/>
    <property type="match status" value="1"/>
</dbReference>
<dbReference type="SUPFAM" id="SSF54814">
    <property type="entry name" value="Prokaryotic type KH domain (KH-domain type II)"/>
    <property type="match status" value="2"/>
</dbReference>
<dbReference type="NCBIfam" id="TIGR01953">
    <property type="entry name" value="NusA"/>
    <property type="match status" value="1"/>
</dbReference>
<sequence>MDTSVIRPELLLVADAVSREKNIDREEVLEAMEQAIQKAGRAKYGHEKDIRATIDRKTGEVRLSRWTEAVEQVENEDTQIPIHIARKFQPEIQIGEHLVDPLPPIDFGRIAAQTAKQVIVQRVREYERKRQYNEFKDRVGEIVNGTVKRTEYGNMMVEIGSAEGLLRRDELIPREAFRNSDRIRAYIYDVRDEPRGPQIFLSRTHPAFLAKLFAQEVPEIYDGIIEIKAVARDPGSRAKMAVISRDAAIDPVGACVGMRGSRVQAVVAELQGEKIDIIPWSPQAATFVVNALAPAEVSKVVMDEDAGRVEVVVPDEQLSLAIGRRGQNVRLASQLTRWDIDILTEAEESERRQEEFRKRTGLFVDSLDVDDVIASLLVTEGFHSIEELAYTDPGELHDIEGFDESVAEELMLRANEYLAGKEQELDDKRKALGVTDDIVDLGVFTNQMLVTLGEKGVKTLDDLADLAGDELVDILGADAMDEDAANEVIMAARAHWFEGDESAEAGKQDGESTDV</sequence>
<evidence type="ECO:0000256" key="3">
    <source>
        <dbReference type="ARBA" id="ARBA00022814"/>
    </source>
</evidence>
<dbReference type="InterPro" id="IPR030842">
    <property type="entry name" value="TF_NusA_bacterial"/>
</dbReference>
<dbReference type="Proteomes" id="UP000323560">
    <property type="component" value="Chromosome"/>
</dbReference>
<dbReference type="InterPro" id="IPR004087">
    <property type="entry name" value="KH_dom"/>
</dbReference>
<dbReference type="CDD" id="cd04455">
    <property type="entry name" value="S1_NusA"/>
    <property type="match status" value="1"/>
</dbReference>
<evidence type="ECO:0000259" key="8">
    <source>
        <dbReference type="PROSITE" id="PS50126"/>
    </source>
</evidence>
<dbReference type="Gene3D" id="1.10.150.20">
    <property type="entry name" value="5' to 3' exonuclease, C-terminal subdomain"/>
    <property type="match status" value="2"/>
</dbReference>
<dbReference type="InterPro" id="IPR009019">
    <property type="entry name" value="KH_sf_prok-type"/>
</dbReference>
<dbReference type="HAMAP" id="MF_00945_B">
    <property type="entry name" value="NusA_B"/>
    <property type="match status" value="1"/>
</dbReference>
<evidence type="ECO:0000256" key="2">
    <source>
        <dbReference type="ARBA" id="ARBA00022490"/>
    </source>
</evidence>
<dbReference type="Pfam" id="PF13184">
    <property type="entry name" value="KH_NusA_1st"/>
    <property type="match status" value="1"/>
</dbReference>
<dbReference type="GO" id="GO:0003723">
    <property type="term" value="F:RNA binding"/>
    <property type="evidence" value="ECO:0007669"/>
    <property type="project" value="UniProtKB-UniRule"/>
</dbReference>
<dbReference type="PANTHER" id="PTHR22648:SF0">
    <property type="entry name" value="TRANSCRIPTION TERMINATION_ANTITERMINATION PROTEIN NUSA"/>
    <property type="match status" value="1"/>
</dbReference>
<dbReference type="InterPro" id="IPR010214">
    <property type="entry name" value="Tscrpt_termin_fac_NusA_C_rpt"/>
</dbReference>
<dbReference type="RefSeq" id="WP_007283837.1">
    <property type="nucleotide sequence ID" value="NZ_CP043043.1"/>
</dbReference>
<feature type="domain" description="S1 motif" evidence="8">
    <location>
        <begin position="140"/>
        <end position="204"/>
    </location>
</feature>
<dbReference type="NCBIfam" id="TIGR01954">
    <property type="entry name" value="nusA_Cterm_rpt"/>
    <property type="match status" value="1"/>
</dbReference>
<comment type="function">
    <text evidence="7">Participates in both transcription termination and antitermination.</text>
</comment>
<evidence type="ECO:0000256" key="1">
    <source>
        <dbReference type="ARBA" id="ARBA00022472"/>
    </source>
</evidence>